<evidence type="ECO:0000256" key="1">
    <source>
        <dbReference type="ARBA" id="ARBA00004651"/>
    </source>
</evidence>
<dbReference type="GO" id="GO:0042910">
    <property type="term" value="F:xenobiotic transmembrane transporter activity"/>
    <property type="evidence" value="ECO:0007669"/>
    <property type="project" value="InterPro"/>
</dbReference>
<dbReference type="PANTHER" id="PTHR43549:SF3">
    <property type="entry name" value="MULTIDRUG RESISTANCE PROTEIN YPNP-RELATED"/>
    <property type="match status" value="1"/>
</dbReference>
<comment type="subcellular location">
    <subcellularLocation>
        <location evidence="1">Cell membrane</location>
        <topology evidence="1">Multi-pass membrane protein</topology>
    </subcellularLocation>
</comment>
<dbReference type="InterPro" id="IPR048279">
    <property type="entry name" value="MdtK-like"/>
</dbReference>
<feature type="transmembrane region" description="Helical" evidence="7">
    <location>
        <begin position="376"/>
        <end position="397"/>
    </location>
</feature>
<evidence type="ECO:0000313" key="9">
    <source>
        <dbReference type="Proteomes" id="UP000251213"/>
    </source>
</evidence>
<sequence>MIIFFIPLVFSNLLQSLGGTVSSVIIGKNLGENALAAASAVFPITFFLISFIIGLGSASSVLIGQAFGSKNIERMKSTVGTSLTFALILGILSAILGNLFADQLLTLIGIPRVIAAESARFMHILFTGLPIMFLYVIYTTFLRGTGDSKTPFYFLLISTILTIILTPAVLFGWFGIPAMGVEGSALATIIANLISLIILIVYLRKIRHPLALDNETIKKLRLDPAILRLMVKIGLPTSVQMIFISFSEIAIVTFINRFGEQATAAYGAINQVINYIHIPAMSLSIAVGIFGAQLIGANKQQRLNELLKNAIALNYIIGLTLTGLAYLFSKPILSLFLTDPTTLATAQTSLYITLWSFIILGHSIILSGLMRSSGTVLWPTALTTLSVILVEMPSAYILSHTIGLHGVWLAYPLSFITSLIALYVYYHFFWKNKKHTRFFEKPEKQPS</sequence>
<dbReference type="OrthoDB" id="9776324at2"/>
<name>A0A364K4U9_9BACL</name>
<feature type="transmembrane region" description="Helical" evidence="7">
    <location>
        <begin position="34"/>
        <end position="67"/>
    </location>
</feature>
<dbReference type="InterPro" id="IPR052031">
    <property type="entry name" value="Membrane_Transporter-Flippase"/>
</dbReference>
<feature type="transmembrane region" description="Helical" evidence="7">
    <location>
        <begin position="153"/>
        <end position="174"/>
    </location>
</feature>
<feature type="transmembrane region" description="Helical" evidence="7">
    <location>
        <begin position="186"/>
        <end position="204"/>
    </location>
</feature>
<feature type="transmembrane region" description="Helical" evidence="7">
    <location>
        <begin position="409"/>
        <end position="429"/>
    </location>
</feature>
<evidence type="ECO:0000256" key="4">
    <source>
        <dbReference type="ARBA" id="ARBA00022692"/>
    </source>
</evidence>
<keyword evidence="5 7" id="KW-1133">Transmembrane helix</keyword>
<gene>
    <name evidence="8" type="ORF">DL897_10060</name>
</gene>
<evidence type="ECO:0000256" key="5">
    <source>
        <dbReference type="ARBA" id="ARBA00022989"/>
    </source>
</evidence>
<dbReference type="InterPro" id="IPR002528">
    <property type="entry name" value="MATE_fam"/>
</dbReference>
<dbReference type="EMBL" id="QJKK01000005">
    <property type="protein sequence ID" value="RAL24289.1"/>
    <property type="molecule type" value="Genomic_DNA"/>
</dbReference>
<dbReference type="PANTHER" id="PTHR43549">
    <property type="entry name" value="MULTIDRUG RESISTANCE PROTEIN YPNP-RELATED"/>
    <property type="match status" value="1"/>
</dbReference>
<keyword evidence="3" id="KW-1003">Cell membrane</keyword>
<keyword evidence="4 7" id="KW-0812">Transmembrane</keyword>
<dbReference type="Proteomes" id="UP000251213">
    <property type="component" value="Unassembled WGS sequence"/>
</dbReference>
<evidence type="ECO:0000256" key="3">
    <source>
        <dbReference type="ARBA" id="ARBA00022475"/>
    </source>
</evidence>
<organism evidence="8 9">
    <name type="scientific">Thermoflavimicrobium daqui</name>
    <dbReference type="NCBI Taxonomy" id="2137476"/>
    <lineage>
        <taxon>Bacteria</taxon>
        <taxon>Bacillati</taxon>
        <taxon>Bacillota</taxon>
        <taxon>Bacilli</taxon>
        <taxon>Bacillales</taxon>
        <taxon>Thermoactinomycetaceae</taxon>
        <taxon>Thermoflavimicrobium</taxon>
    </lineage>
</organism>
<dbReference type="GO" id="GO:0005886">
    <property type="term" value="C:plasma membrane"/>
    <property type="evidence" value="ECO:0007669"/>
    <property type="project" value="UniProtKB-SubCell"/>
</dbReference>
<dbReference type="AlphaFoldDB" id="A0A364K4U9"/>
<evidence type="ECO:0000256" key="2">
    <source>
        <dbReference type="ARBA" id="ARBA00022448"/>
    </source>
</evidence>
<feature type="transmembrane region" description="Helical" evidence="7">
    <location>
        <begin position="275"/>
        <end position="297"/>
    </location>
</feature>
<dbReference type="NCBIfam" id="TIGR00797">
    <property type="entry name" value="matE"/>
    <property type="match status" value="1"/>
</dbReference>
<reference evidence="8 9" key="1">
    <citation type="submission" date="2018-06" db="EMBL/GenBank/DDBJ databases">
        <title>Thermoflavimicrobium daqus sp. nov., a thermophilic microbe isolated from Moutai-flavour Daqu.</title>
        <authorList>
            <person name="Wang X."/>
            <person name="Zhou H."/>
        </authorList>
    </citation>
    <scope>NUCLEOTIDE SEQUENCE [LARGE SCALE GENOMIC DNA]</scope>
    <source>
        <strain evidence="8 9">FBKL4.011</strain>
    </source>
</reference>
<accession>A0A364K4U9</accession>
<feature type="transmembrane region" description="Helical" evidence="7">
    <location>
        <begin position="121"/>
        <end position="141"/>
    </location>
</feature>
<feature type="transmembrane region" description="Helical" evidence="7">
    <location>
        <begin position="309"/>
        <end position="328"/>
    </location>
</feature>
<keyword evidence="9" id="KW-1185">Reference proteome</keyword>
<dbReference type="PIRSF" id="PIRSF006603">
    <property type="entry name" value="DinF"/>
    <property type="match status" value="1"/>
</dbReference>
<proteinExistence type="predicted"/>
<keyword evidence="6 7" id="KW-0472">Membrane</keyword>
<feature type="transmembrane region" description="Helical" evidence="7">
    <location>
        <begin position="348"/>
        <end position="369"/>
    </location>
</feature>
<feature type="transmembrane region" description="Helical" evidence="7">
    <location>
        <begin position="225"/>
        <end position="255"/>
    </location>
</feature>
<reference evidence="8 9" key="2">
    <citation type="submission" date="2018-06" db="EMBL/GenBank/DDBJ databases">
        <authorList>
            <person name="Zhirakovskaya E."/>
        </authorList>
    </citation>
    <scope>NUCLEOTIDE SEQUENCE [LARGE SCALE GENOMIC DNA]</scope>
    <source>
        <strain evidence="8 9">FBKL4.011</strain>
    </source>
</reference>
<evidence type="ECO:0000313" key="8">
    <source>
        <dbReference type="EMBL" id="RAL24289.1"/>
    </source>
</evidence>
<dbReference type="RefSeq" id="WP_113659279.1">
    <property type="nucleotide sequence ID" value="NZ_KZ845667.1"/>
</dbReference>
<protein>
    <submittedName>
        <fullName evidence="8">MATE family efflux transporter</fullName>
    </submittedName>
</protein>
<comment type="caution">
    <text evidence="8">The sequence shown here is derived from an EMBL/GenBank/DDBJ whole genome shotgun (WGS) entry which is preliminary data.</text>
</comment>
<keyword evidence="2" id="KW-0813">Transport</keyword>
<evidence type="ECO:0000256" key="7">
    <source>
        <dbReference type="SAM" id="Phobius"/>
    </source>
</evidence>
<evidence type="ECO:0000256" key="6">
    <source>
        <dbReference type="ARBA" id="ARBA00023136"/>
    </source>
</evidence>
<feature type="transmembrane region" description="Helical" evidence="7">
    <location>
        <begin position="79"/>
        <end position="101"/>
    </location>
</feature>
<dbReference type="CDD" id="cd13138">
    <property type="entry name" value="MATE_yoeA_like"/>
    <property type="match status" value="1"/>
</dbReference>
<dbReference type="Pfam" id="PF01554">
    <property type="entry name" value="MatE"/>
    <property type="match status" value="2"/>
</dbReference>
<dbReference type="GO" id="GO:0015297">
    <property type="term" value="F:antiporter activity"/>
    <property type="evidence" value="ECO:0007669"/>
    <property type="project" value="InterPro"/>
</dbReference>